<gene>
    <name evidence="2" type="ORF">GJW-30_1_02054</name>
</gene>
<evidence type="ECO:0000313" key="2">
    <source>
        <dbReference type="EMBL" id="BAT59521.1"/>
    </source>
</evidence>
<proteinExistence type="predicted"/>
<dbReference type="Proteomes" id="UP000236884">
    <property type="component" value="Chromosome"/>
</dbReference>
<keyword evidence="3" id="KW-1185">Reference proteome</keyword>
<dbReference type="KEGG" id="vgo:GJW-30_1_02054"/>
<organism evidence="2 3">
    <name type="scientific">Variibacter gotjawalensis</name>
    <dbReference type="NCBI Taxonomy" id="1333996"/>
    <lineage>
        <taxon>Bacteria</taxon>
        <taxon>Pseudomonadati</taxon>
        <taxon>Pseudomonadota</taxon>
        <taxon>Alphaproteobacteria</taxon>
        <taxon>Hyphomicrobiales</taxon>
        <taxon>Nitrobacteraceae</taxon>
        <taxon>Variibacter</taxon>
    </lineage>
</organism>
<protein>
    <submittedName>
        <fullName evidence="2">Uncharacterized protein</fullName>
    </submittedName>
</protein>
<dbReference type="EMBL" id="AP014946">
    <property type="protein sequence ID" value="BAT59521.1"/>
    <property type="molecule type" value="Genomic_DNA"/>
</dbReference>
<feature type="compositionally biased region" description="Pro residues" evidence="1">
    <location>
        <begin position="56"/>
        <end position="67"/>
    </location>
</feature>
<evidence type="ECO:0000256" key="1">
    <source>
        <dbReference type="SAM" id="MobiDB-lite"/>
    </source>
</evidence>
<feature type="region of interest" description="Disordered" evidence="1">
    <location>
        <begin position="1"/>
        <end position="67"/>
    </location>
</feature>
<dbReference type="AlphaFoldDB" id="A0A0S3PU73"/>
<sequence>MVQTRVFGNGCRRQALTGMAQEPVKPSKAPPEEPNQPVPVENPPQPGPDGDRPLVDPVPPDGDQPRM</sequence>
<accession>A0A0S3PU73</accession>
<name>A0A0S3PU73_9BRAD</name>
<reference evidence="2 3" key="1">
    <citation type="submission" date="2015-08" db="EMBL/GenBank/DDBJ databases">
        <title>Investigation of the bacterial diversity of lava forest soil.</title>
        <authorList>
            <person name="Lee J.S."/>
        </authorList>
    </citation>
    <scope>NUCLEOTIDE SEQUENCE [LARGE SCALE GENOMIC DNA]</scope>
    <source>
        <strain evidence="2 3">GJW-30</strain>
    </source>
</reference>
<evidence type="ECO:0000313" key="3">
    <source>
        <dbReference type="Proteomes" id="UP000236884"/>
    </source>
</evidence>
<dbReference type="RefSeq" id="WP_210421559.1">
    <property type="nucleotide sequence ID" value="NZ_AP014946.1"/>
</dbReference>
<feature type="compositionally biased region" description="Pro residues" evidence="1">
    <location>
        <begin position="28"/>
        <end position="47"/>
    </location>
</feature>